<dbReference type="InterPro" id="IPR050624">
    <property type="entry name" value="HTH-type_Tx_Regulator"/>
</dbReference>
<evidence type="ECO:0000256" key="1">
    <source>
        <dbReference type="ARBA" id="ARBA00023125"/>
    </source>
</evidence>
<accession>A0ABR8N1M5</accession>
<dbReference type="Pfam" id="PF14278">
    <property type="entry name" value="TetR_C_8"/>
    <property type="match status" value="1"/>
</dbReference>
<comment type="caution">
    <text evidence="4">The sequence shown here is derived from an EMBL/GenBank/DDBJ whole genome shotgun (WGS) entry which is preliminary data.</text>
</comment>
<dbReference type="Proteomes" id="UP000609346">
    <property type="component" value="Unassembled WGS sequence"/>
</dbReference>
<organism evidence="4 5">
    <name type="scientific">Paenibacillus terricola</name>
    <dbReference type="NCBI Taxonomy" id="2763503"/>
    <lineage>
        <taxon>Bacteria</taxon>
        <taxon>Bacillati</taxon>
        <taxon>Bacillota</taxon>
        <taxon>Bacilli</taxon>
        <taxon>Bacillales</taxon>
        <taxon>Paenibacillaceae</taxon>
        <taxon>Paenibacillus</taxon>
    </lineage>
</organism>
<dbReference type="InterPro" id="IPR039532">
    <property type="entry name" value="TetR_C_Firmicutes"/>
</dbReference>
<dbReference type="Pfam" id="PF00440">
    <property type="entry name" value="TetR_N"/>
    <property type="match status" value="1"/>
</dbReference>
<dbReference type="PRINTS" id="PR00455">
    <property type="entry name" value="HTHTETR"/>
</dbReference>
<evidence type="ECO:0000256" key="2">
    <source>
        <dbReference type="PROSITE-ProRule" id="PRU00335"/>
    </source>
</evidence>
<dbReference type="InterPro" id="IPR009057">
    <property type="entry name" value="Homeodomain-like_sf"/>
</dbReference>
<dbReference type="PANTHER" id="PTHR43479">
    <property type="entry name" value="ACREF/ENVCD OPERON REPRESSOR-RELATED"/>
    <property type="match status" value="1"/>
</dbReference>
<evidence type="ECO:0000313" key="5">
    <source>
        <dbReference type="Proteomes" id="UP000609346"/>
    </source>
</evidence>
<reference evidence="4 5" key="1">
    <citation type="submission" date="2020-09" db="EMBL/GenBank/DDBJ databases">
        <title>Paenibacillus sp. strain PR3 16S rRNA gene Genome sequencing and assembly.</title>
        <authorList>
            <person name="Kim J."/>
        </authorList>
    </citation>
    <scope>NUCLEOTIDE SEQUENCE [LARGE SCALE GENOMIC DNA]</scope>
    <source>
        <strain evidence="4 5">PR3</strain>
    </source>
</reference>
<dbReference type="PROSITE" id="PS50977">
    <property type="entry name" value="HTH_TETR_2"/>
    <property type="match status" value="1"/>
</dbReference>
<keyword evidence="5" id="KW-1185">Reference proteome</keyword>
<dbReference type="PANTHER" id="PTHR43479:SF23">
    <property type="entry name" value="HTH TETR-TYPE DOMAIN-CONTAINING PROTEIN"/>
    <property type="match status" value="1"/>
</dbReference>
<feature type="DNA-binding region" description="H-T-H motif" evidence="2">
    <location>
        <begin position="35"/>
        <end position="54"/>
    </location>
</feature>
<dbReference type="Gene3D" id="1.10.357.10">
    <property type="entry name" value="Tetracycline Repressor, domain 2"/>
    <property type="match status" value="1"/>
</dbReference>
<proteinExistence type="predicted"/>
<dbReference type="InterPro" id="IPR001647">
    <property type="entry name" value="HTH_TetR"/>
</dbReference>
<dbReference type="EMBL" id="JACXZA010000006">
    <property type="protein sequence ID" value="MBD3921436.1"/>
    <property type="molecule type" value="Genomic_DNA"/>
</dbReference>
<dbReference type="SUPFAM" id="SSF46689">
    <property type="entry name" value="Homeodomain-like"/>
    <property type="match status" value="1"/>
</dbReference>
<feature type="domain" description="HTH tetR-type" evidence="3">
    <location>
        <begin position="12"/>
        <end position="72"/>
    </location>
</feature>
<gene>
    <name evidence="4" type="ORF">H8B09_21885</name>
</gene>
<keyword evidence="1 2" id="KW-0238">DNA-binding</keyword>
<sequence length="201" mass="23130">MSEKRGLDRRIARTRIMIFDAVIAIMQKQSYAEISIVDIADKANINRSTFYAHFVDKEDLLEQMIAHNVELLTQSMQNSKSYAPSEPVAGEPDPIFLALFEHAFEYSLFYRVMLLRTEEGGFRSKLQEAVRDSFFQRLTRLGLEQKLHVPLDLLLDYISLSSCGILERWLDGHQIYSPHHMALQLTRIASMGIYRSMGVNA</sequence>
<evidence type="ECO:0000259" key="3">
    <source>
        <dbReference type="PROSITE" id="PS50977"/>
    </source>
</evidence>
<dbReference type="RefSeq" id="WP_191205743.1">
    <property type="nucleotide sequence ID" value="NZ_JACXZA010000006.1"/>
</dbReference>
<protein>
    <submittedName>
        <fullName evidence="4">TetR/AcrR family transcriptional regulator C-terminal domain-containing protein</fullName>
    </submittedName>
</protein>
<evidence type="ECO:0000313" key="4">
    <source>
        <dbReference type="EMBL" id="MBD3921436.1"/>
    </source>
</evidence>
<name>A0ABR8N1M5_9BACL</name>